<keyword evidence="8" id="KW-1185">Reference proteome</keyword>
<dbReference type="PANTHER" id="PTHR30482">
    <property type="entry name" value="HIGH-AFFINITY BRANCHED-CHAIN AMINO ACID TRANSPORT SYSTEM PERMEASE"/>
    <property type="match status" value="1"/>
</dbReference>
<keyword evidence="5 6" id="KW-0472">Membrane</keyword>
<feature type="transmembrane region" description="Helical" evidence="6">
    <location>
        <begin position="68"/>
        <end position="87"/>
    </location>
</feature>
<evidence type="ECO:0000256" key="2">
    <source>
        <dbReference type="ARBA" id="ARBA00022475"/>
    </source>
</evidence>
<accession>A0A4R2L9Y3</accession>
<dbReference type="InterPro" id="IPR001851">
    <property type="entry name" value="ABC_transp_permease"/>
</dbReference>
<dbReference type="AlphaFoldDB" id="A0A4R2L9Y3"/>
<dbReference type="PANTHER" id="PTHR30482:SF10">
    <property type="entry name" value="HIGH-AFFINITY BRANCHED-CHAIN AMINO ACID TRANSPORT PROTEIN BRAE"/>
    <property type="match status" value="1"/>
</dbReference>
<evidence type="ECO:0000256" key="3">
    <source>
        <dbReference type="ARBA" id="ARBA00022692"/>
    </source>
</evidence>
<dbReference type="CDD" id="cd06581">
    <property type="entry name" value="TM_PBP1_LivM_like"/>
    <property type="match status" value="1"/>
</dbReference>
<name>A0A4R2L9Y3_9FIRM</name>
<keyword evidence="3 6" id="KW-0812">Transmembrane</keyword>
<feature type="transmembrane region" description="Helical" evidence="6">
    <location>
        <begin position="284"/>
        <end position="302"/>
    </location>
</feature>
<proteinExistence type="predicted"/>
<feature type="transmembrane region" description="Helical" evidence="6">
    <location>
        <begin position="247"/>
        <end position="272"/>
    </location>
</feature>
<evidence type="ECO:0000313" key="7">
    <source>
        <dbReference type="EMBL" id="TCO84032.1"/>
    </source>
</evidence>
<evidence type="ECO:0000256" key="6">
    <source>
        <dbReference type="SAM" id="Phobius"/>
    </source>
</evidence>
<feature type="transmembrane region" description="Helical" evidence="6">
    <location>
        <begin position="210"/>
        <end position="227"/>
    </location>
</feature>
<keyword evidence="2" id="KW-1003">Cell membrane</keyword>
<evidence type="ECO:0000313" key="8">
    <source>
        <dbReference type="Proteomes" id="UP000295711"/>
    </source>
</evidence>
<evidence type="ECO:0000256" key="1">
    <source>
        <dbReference type="ARBA" id="ARBA00004651"/>
    </source>
</evidence>
<dbReference type="EMBL" id="SLXA01000010">
    <property type="protein sequence ID" value="TCO84032.1"/>
    <property type="molecule type" value="Genomic_DNA"/>
</dbReference>
<feature type="transmembrane region" description="Helical" evidence="6">
    <location>
        <begin position="9"/>
        <end position="31"/>
    </location>
</feature>
<reference evidence="7 8" key="1">
    <citation type="submission" date="2019-03" db="EMBL/GenBank/DDBJ databases">
        <title>Genomic Encyclopedia of Type Strains, Phase IV (KMG-IV): sequencing the most valuable type-strain genomes for metagenomic binning, comparative biology and taxonomic classification.</title>
        <authorList>
            <person name="Goeker M."/>
        </authorList>
    </citation>
    <scope>NUCLEOTIDE SEQUENCE [LARGE SCALE GENOMIC DNA]</scope>
    <source>
        <strain evidence="7 8">DSM 28559</strain>
    </source>
</reference>
<organism evidence="7 8">
    <name type="scientific">Frisingicoccus caecimuris</name>
    <dbReference type="NCBI Taxonomy" id="1796636"/>
    <lineage>
        <taxon>Bacteria</taxon>
        <taxon>Bacillati</taxon>
        <taxon>Bacillota</taxon>
        <taxon>Clostridia</taxon>
        <taxon>Lachnospirales</taxon>
        <taxon>Lachnospiraceae</taxon>
        <taxon>Frisingicoccus</taxon>
    </lineage>
</organism>
<comment type="caution">
    <text evidence="7">The sequence shown here is derived from an EMBL/GenBank/DDBJ whole genome shotgun (WGS) entry which is preliminary data.</text>
</comment>
<protein>
    <submittedName>
        <fullName evidence="7">Amino acid/amide ABC transporter membrane protein 2 (HAAT family)</fullName>
    </submittedName>
</protein>
<keyword evidence="4 6" id="KW-1133">Transmembrane helix</keyword>
<feature type="transmembrane region" description="Helical" evidence="6">
    <location>
        <begin position="93"/>
        <end position="115"/>
    </location>
</feature>
<dbReference type="Pfam" id="PF02653">
    <property type="entry name" value="BPD_transp_2"/>
    <property type="match status" value="1"/>
</dbReference>
<comment type="subcellular location">
    <subcellularLocation>
        <location evidence="1">Cell membrane</location>
        <topology evidence="1">Multi-pass membrane protein</topology>
    </subcellularLocation>
</comment>
<dbReference type="GO" id="GO:0015658">
    <property type="term" value="F:branched-chain amino acid transmembrane transporter activity"/>
    <property type="evidence" value="ECO:0007669"/>
    <property type="project" value="InterPro"/>
</dbReference>
<feature type="transmembrane region" description="Helical" evidence="6">
    <location>
        <begin position="37"/>
        <end position="61"/>
    </location>
</feature>
<evidence type="ECO:0000256" key="4">
    <source>
        <dbReference type="ARBA" id="ARBA00022989"/>
    </source>
</evidence>
<evidence type="ECO:0000256" key="5">
    <source>
        <dbReference type="ARBA" id="ARBA00023136"/>
    </source>
</evidence>
<sequence length="323" mass="34593">MNKKINKSVIINIIMAIVAYGIVMALIYGGFLGRQAMSIIIPCCINVMLAVSLCLLVGFLGELTLGHAGFMSIGAYAGALTTNALNLPPMVELLIGLLVGGIVAAVFSLIIGLPVLRLKGDYLAIVTLGFGEIIKSVINFLGFTGGAKGLSGIGTYSNYKNFTFVYIFVLLTILVISNLVRSRHGRAICAVRDNYIAAEAVGIKVSKFKTMAFVISGFFAGMAGVFYAHNVGILKPGNFDYNKSIEILVMVVLGGMGNIKGAIVAAVILTALPEVLRSAADFRMLLYAIVLIAMMLFNNSKFRTVMIEKRNLKKAMSIQKEGE</sequence>
<feature type="transmembrane region" description="Helical" evidence="6">
    <location>
        <begin position="163"/>
        <end position="180"/>
    </location>
</feature>
<dbReference type="Proteomes" id="UP000295711">
    <property type="component" value="Unassembled WGS sequence"/>
</dbReference>
<feature type="transmembrane region" description="Helical" evidence="6">
    <location>
        <begin position="122"/>
        <end position="143"/>
    </location>
</feature>
<gene>
    <name evidence="7" type="ORF">EV212_11055</name>
</gene>
<dbReference type="InterPro" id="IPR043428">
    <property type="entry name" value="LivM-like"/>
</dbReference>
<dbReference type="GO" id="GO:0005886">
    <property type="term" value="C:plasma membrane"/>
    <property type="evidence" value="ECO:0007669"/>
    <property type="project" value="UniProtKB-SubCell"/>
</dbReference>